<sequence length="200" mass="22234">MSCSQHPCNCQKLRFLVRLSDALSQAAVDCTQDWFFLDLPIFASAPTETVGDLLLFAAELVGNNRLRAGYLALSGGLPNSRLWQCKTPLLVVWNHLHIASLKLTGEVTAFTSLNSADHTSQLGMNEDAMKEEGEYFAMASISSLPEWVISDELKELRENRATGPCRLPHEELKAIQSEEQHNALQLLQQALRALMVRKVA</sequence>
<evidence type="ECO:0000313" key="1">
    <source>
        <dbReference type="EMBL" id="CAI3993871.1"/>
    </source>
</evidence>
<organism evidence="1">
    <name type="scientific">Cladocopium goreaui</name>
    <dbReference type="NCBI Taxonomy" id="2562237"/>
    <lineage>
        <taxon>Eukaryota</taxon>
        <taxon>Sar</taxon>
        <taxon>Alveolata</taxon>
        <taxon>Dinophyceae</taxon>
        <taxon>Suessiales</taxon>
        <taxon>Symbiodiniaceae</taxon>
        <taxon>Cladocopium</taxon>
    </lineage>
</organism>
<keyword evidence="3" id="KW-1185">Reference proteome</keyword>
<reference evidence="1" key="1">
    <citation type="submission" date="2022-10" db="EMBL/GenBank/DDBJ databases">
        <authorList>
            <person name="Chen Y."/>
            <person name="Dougan E. K."/>
            <person name="Chan C."/>
            <person name="Rhodes N."/>
            <person name="Thang M."/>
        </authorList>
    </citation>
    <scope>NUCLEOTIDE SEQUENCE</scope>
</reference>
<dbReference type="Proteomes" id="UP001152797">
    <property type="component" value="Unassembled WGS sequence"/>
</dbReference>
<dbReference type="EMBL" id="CAMXCT010001888">
    <property type="protein sequence ID" value="CAI3993871.1"/>
    <property type="molecule type" value="Genomic_DNA"/>
</dbReference>
<protein>
    <submittedName>
        <fullName evidence="1">Uncharacterized protein</fullName>
    </submittedName>
</protein>
<proteinExistence type="predicted"/>
<evidence type="ECO:0000313" key="3">
    <source>
        <dbReference type="Proteomes" id="UP001152797"/>
    </source>
</evidence>
<dbReference type="EMBL" id="CAMXCT030001888">
    <property type="protein sequence ID" value="CAL4781183.1"/>
    <property type="molecule type" value="Genomic_DNA"/>
</dbReference>
<accession>A0A9P1CM18</accession>
<reference evidence="2 3" key="2">
    <citation type="submission" date="2024-05" db="EMBL/GenBank/DDBJ databases">
        <authorList>
            <person name="Chen Y."/>
            <person name="Shah S."/>
            <person name="Dougan E. K."/>
            <person name="Thang M."/>
            <person name="Chan C."/>
        </authorList>
    </citation>
    <scope>NUCLEOTIDE SEQUENCE [LARGE SCALE GENOMIC DNA]</scope>
</reference>
<gene>
    <name evidence="1" type="ORF">C1SCF055_LOCUS20577</name>
</gene>
<dbReference type="AlphaFoldDB" id="A0A9P1CM18"/>
<name>A0A9P1CM18_9DINO</name>
<evidence type="ECO:0000313" key="2">
    <source>
        <dbReference type="EMBL" id="CAL4781183.1"/>
    </source>
</evidence>
<dbReference type="EMBL" id="CAMXCT020001888">
    <property type="protein sequence ID" value="CAL1147246.1"/>
    <property type="molecule type" value="Genomic_DNA"/>
</dbReference>
<comment type="caution">
    <text evidence="1">The sequence shown here is derived from an EMBL/GenBank/DDBJ whole genome shotgun (WGS) entry which is preliminary data.</text>
</comment>